<comment type="caution">
    <text evidence="4">The sequence shown here is derived from an EMBL/GenBank/DDBJ whole genome shotgun (WGS) entry which is preliminary data.</text>
</comment>
<evidence type="ECO:0000259" key="3">
    <source>
        <dbReference type="Pfam" id="PF00004"/>
    </source>
</evidence>
<dbReference type="EMBL" id="JBFOLJ010000006">
    <property type="protein sequence ID" value="KAL2528587.1"/>
    <property type="molecule type" value="Genomic_DNA"/>
</dbReference>
<evidence type="ECO:0000256" key="2">
    <source>
        <dbReference type="ARBA" id="ARBA00022840"/>
    </source>
</evidence>
<name>A0ABD1UUA2_9LAMI</name>
<dbReference type="Gene3D" id="3.40.50.300">
    <property type="entry name" value="P-loop containing nucleotide triphosphate hydrolases"/>
    <property type="match status" value="1"/>
</dbReference>
<keyword evidence="5" id="KW-1185">Reference proteome</keyword>
<dbReference type="InterPro" id="IPR003959">
    <property type="entry name" value="ATPase_AAA_core"/>
</dbReference>
<dbReference type="GO" id="GO:0005524">
    <property type="term" value="F:ATP binding"/>
    <property type="evidence" value="ECO:0007669"/>
    <property type="project" value="UniProtKB-KW"/>
</dbReference>
<gene>
    <name evidence="4" type="ORF">Fot_21188</name>
</gene>
<sequence>MPELQNTNGKHCVPFSVHESISVAAVFSLAYKLQLAFIFIDEVDSFLGQRKSTDHEALTNMETEVMGLWDGFTTISSPNGKPSLELRPLSQLDLEKVISTMTKTIAAASEYSRLSSYSSGWSMNRESDDFQVQAAISELSKLVFSQILKLQSDSQDL</sequence>
<dbReference type="PANTHER" id="PTHR45644:SF3">
    <property type="entry name" value="FI08533P-RELATED"/>
    <property type="match status" value="1"/>
</dbReference>
<accession>A0ABD1UUA2</accession>
<evidence type="ECO:0000313" key="5">
    <source>
        <dbReference type="Proteomes" id="UP001604277"/>
    </source>
</evidence>
<dbReference type="InterPro" id="IPR027417">
    <property type="entry name" value="P-loop_NTPase"/>
</dbReference>
<evidence type="ECO:0000256" key="1">
    <source>
        <dbReference type="ARBA" id="ARBA00022741"/>
    </source>
</evidence>
<keyword evidence="2" id="KW-0067">ATP-binding</keyword>
<feature type="domain" description="ATPase AAA-type core" evidence="3">
    <location>
        <begin position="20"/>
        <end position="75"/>
    </location>
</feature>
<organism evidence="4 5">
    <name type="scientific">Forsythia ovata</name>
    <dbReference type="NCBI Taxonomy" id="205694"/>
    <lineage>
        <taxon>Eukaryota</taxon>
        <taxon>Viridiplantae</taxon>
        <taxon>Streptophyta</taxon>
        <taxon>Embryophyta</taxon>
        <taxon>Tracheophyta</taxon>
        <taxon>Spermatophyta</taxon>
        <taxon>Magnoliopsida</taxon>
        <taxon>eudicotyledons</taxon>
        <taxon>Gunneridae</taxon>
        <taxon>Pentapetalae</taxon>
        <taxon>asterids</taxon>
        <taxon>lamiids</taxon>
        <taxon>Lamiales</taxon>
        <taxon>Oleaceae</taxon>
        <taxon>Forsythieae</taxon>
        <taxon>Forsythia</taxon>
    </lineage>
</organism>
<protein>
    <submittedName>
        <fullName evidence="4">P-loop containing nucleoside triphosphate hydrolase superfamily protein</fullName>
    </submittedName>
</protein>
<dbReference type="Pfam" id="PF00004">
    <property type="entry name" value="AAA"/>
    <property type="match status" value="1"/>
</dbReference>
<dbReference type="AlphaFoldDB" id="A0ABD1UUA2"/>
<proteinExistence type="predicted"/>
<keyword evidence="4" id="KW-0378">Hydrolase</keyword>
<dbReference type="GO" id="GO:0016787">
    <property type="term" value="F:hydrolase activity"/>
    <property type="evidence" value="ECO:0007669"/>
    <property type="project" value="UniProtKB-KW"/>
</dbReference>
<dbReference type="PANTHER" id="PTHR45644">
    <property type="entry name" value="AAA ATPASE, PUTATIVE (AFU_ORTHOLOGUE AFUA_2G12920)-RELATED-RELATED"/>
    <property type="match status" value="1"/>
</dbReference>
<dbReference type="Proteomes" id="UP001604277">
    <property type="component" value="Unassembled WGS sequence"/>
</dbReference>
<reference evidence="5" key="1">
    <citation type="submission" date="2024-07" db="EMBL/GenBank/DDBJ databases">
        <title>Two chromosome-level genome assemblies of Korean endemic species Abeliophyllum distichum and Forsythia ovata (Oleaceae).</title>
        <authorList>
            <person name="Jang H."/>
        </authorList>
    </citation>
    <scope>NUCLEOTIDE SEQUENCE [LARGE SCALE GENOMIC DNA]</scope>
</reference>
<evidence type="ECO:0000313" key="4">
    <source>
        <dbReference type="EMBL" id="KAL2528587.1"/>
    </source>
</evidence>
<dbReference type="InterPro" id="IPR051701">
    <property type="entry name" value="Mito_OM_Translocase_MSP1"/>
</dbReference>
<keyword evidence="1" id="KW-0547">Nucleotide-binding</keyword>